<keyword evidence="3 9" id="KW-0808">Transferase</keyword>
<dbReference type="Proteomes" id="UP000262379">
    <property type="component" value="Unassembled WGS sequence"/>
</dbReference>
<evidence type="ECO:0000256" key="1">
    <source>
        <dbReference type="ARBA" id="ARBA00004141"/>
    </source>
</evidence>
<keyword evidence="10" id="KW-1185">Reference proteome</keyword>
<keyword evidence="4 7" id="KW-0812">Transmembrane</keyword>
<evidence type="ECO:0000313" key="9">
    <source>
        <dbReference type="EMBL" id="RFC65680.1"/>
    </source>
</evidence>
<dbReference type="AlphaFoldDB" id="A0A371X912"/>
<feature type="domain" description="Glycosyltransferase 2-like" evidence="8">
    <location>
        <begin position="28"/>
        <end position="191"/>
    </location>
</feature>
<feature type="transmembrane region" description="Helical" evidence="7">
    <location>
        <begin position="292"/>
        <end position="315"/>
    </location>
</feature>
<dbReference type="Gene3D" id="3.90.550.10">
    <property type="entry name" value="Spore Coat Polysaccharide Biosynthesis Protein SpsA, Chain A"/>
    <property type="match status" value="1"/>
</dbReference>
<evidence type="ECO:0000256" key="6">
    <source>
        <dbReference type="ARBA" id="ARBA00023136"/>
    </source>
</evidence>
<evidence type="ECO:0000313" key="10">
    <source>
        <dbReference type="Proteomes" id="UP000262379"/>
    </source>
</evidence>
<dbReference type="SUPFAM" id="SSF53448">
    <property type="entry name" value="Nucleotide-diphospho-sugar transferases"/>
    <property type="match status" value="1"/>
</dbReference>
<comment type="caution">
    <text evidence="9">The sequence shown here is derived from an EMBL/GenBank/DDBJ whole genome shotgun (WGS) entry which is preliminary data.</text>
</comment>
<organism evidence="9 10">
    <name type="scientific">Mesorhizobium denitrificans</name>
    <dbReference type="NCBI Taxonomy" id="2294114"/>
    <lineage>
        <taxon>Bacteria</taxon>
        <taxon>Pseudomonadati</taxon>
        <taxon>Pseudomonadota</taxon>
        <taxon>Alphaproteobacteria</taxon>
        <taxon>Hyphomicrobiales</taxon>
        <taxon>Phyllobacteriaceae</taxon>
        <taxon>Mesorhizobium</taxon>
    </lineage>
</organism>
<dbReference type="GO" id="GO:0016757">
    <property type="term" value="F:glycosyltransferase activity"/>
    <property type="evidence" value="ECO:0007669"/>
    <property type="project" value="UniProtKB-KW"/>
</dbReference>
<dbReference type="InterPro" id="IPR001173">
    <property type="entry name" value="Glyco_trans_2-like"/>
</dbReference>
<dbReference type="GO" id="GO:0005886">
    <property type="term" value="C:plasma membrane"/>
    <property type="evidence" value="ECO:0007669"/>
    <property type="project" value="TreeGrafter"/>
</dbReference>
<reference evidence="10" key="1">
    <citation type="submission" date="2018-08" db="EMBL/GenBank/DDBJ databases">
        <authorList>
            <person name="Im W.T."/>
        </authorList>
    </citation>
    <scope>NUCLEOTIDE SEQUENCE [LARGE SCALE GENOMIC DNA]</scope>
    <source>
        <strain evidence="10">LA-28</strain>
    </source>
</reference>
<dbReference type="InterPro" id="IPR050256">
    <property type="entry name" value="Glycosyltransferase_2"/>
</dbReference>
<gene>
    <name evidence="9" type="ORF">DY251_16695</name>
</gene>
<feature type="transmembrane region" description="Helical" evidence="7">
    <location>
        <begin position="252"/>
        <end position="272"/>
    </location>
</feature>
<evidence type="ECO:0000256" key="5">
    <source>
        <dbReference type="ARBA" id="ARBA00022989"/>
    </source>
</evidence>
<comment type="subcellular location">
    <subcellularLocation>
        <location evidence="1">Membrane</location>
        <topology evidence="1">Multi-pass membrane protein</topology>
    </subcellularLocation>
</comment>
<sequence length="347" mass="38971">MSAEDSLKRSKAVKISDVEAQAARALISIIVPVYNEESNVDRTYAELKRVTDALAAYRFEFIFTDNNSTDQTFSKLVTIAANDPAVRIARFSRNFGFQRSVLTGYLLCEGEAAIQIDADLQDPPSMFEAFLEKWREGADVVVGVRRHREEHRLMQEGRRAYYRLLRWLDGPHLIADAGDFRLIDRSVIERLRKINEPHMYLRGLISSLSRKQVGVPVDRAARLHGESKFKFRGLLRLAAGGIIAHSSVPLRVAFYIGIFIAALSVLLSFFYIGLRIFAPNSSPPGFTTTQLLILFGIGLNSMFLGILGVYVGMIYDHVRERPLTIISDLVNFAESPASAEARIANMR</sequence>
<accession>A0A371X912</accession>
<dbReference type="Pfam" id="PF00535">
    <property type="entry name" value="Glycos_transf_2"/>
    <property type="match status" value="1"/>
</dbReference>
<evidence type="ECO:0000256" key="3">
    <source>
        <dbReference type="ARBA" id="ARBA00022679"/>
    </source>
</evidence>
<keyword evidence="5 7" id="KW-1133">Transmembrane helix</keyword>
<evidence type="ECO:0000256" key="2">
    <source>
        <dbReference type="ARBA" id="ARBA00022676"/>
    </source>
</evidence>
<dbReference type="InterPro" id="IPR029044">
    <property type="entry name" value="Nucleotide-diphossugar_trans"/>
</dbReference>
<proteinExistence type="predicted"/>
<evidence type="ECO:0000256" key="4">
    <source>
        <dbReference type="ARBA" id="ARBA00022692"/>
    </source>
</evidence>
<keyword evidence="6 7" id="KW-0472">Membrane</keyword>
<dbReference type="PANTHER" id="PTHR48090:SF1">
    <property type="entry name" value="PROPHAGE BACTOPRENOL GLUCOSYL TRANSFERASE HOMOLOG"/>
    <property type="match status" value="1"/>
</dbReference>
<dbReference type="EMBL" id="QURN01000014">
    <property type="protein sequence ID" value="RFC65680.1"/>
    <property type="molecule type" value="Genomic_DNA"/>
</dbReference>
<dbReference type="PANTHER" id="PTHR48090">
    <property type="entry name" value="UNDECAPRENYL-PHOSPHATE 4-DEOXY-4-FORMAMIDO-L-ARABINOSE TRANSFERASE-RELATED"/>
    <property type="match status" value="1"/>
</dbReference>
<evidence type="ECO:0000259" key="8">
    <source>
        <dbReference type="Pfam" id="PF00535"/>
    </source>
</evidence>
<name>A0A371X912_9HYPH</name>
<protein>
    <submittedName>
        <fullName evidence="9">Glycosyltransferase</fullName>
    </submittedName>
</protein>
<dbReference type="CDD" id="cd04187">
    <property type="entry name" value="DPM1_like_bac"/>
    <property type="match status" value="1"/>
</dbReference>
<keyword evidence="2" id="KW-0328">Glycosyltransferase</keyword>
<evidence type="ECO:0000256" key="7">
    <source>
        <dbReference type="SAM" id="Phobius"/>
    </source>
</evidence>